<dbReference type="EMBL" id="JBBBZM010000074">
    <property type="protein sequence ID" value="KAL0635247.1"/>
    <property type="molecule type" value="Genomic_DNA"/>
</dbReference>
<comment type="caution">
    <text evidence="2">The sequence shown here is derived from an EMBL/GenBank/DDBJ whole genome shotgun (WGS) entry which is preliminary data.</text>
</comment>
<evidence type="ECO:0000313" key="2">
    <source>
        <dbReference type="EMBL" id="KAL0635247.1"/>
    </source>
</evidence>
<feature type="region of interest" description="Disordered" evidence="1">
    <location>
        <begin position="1"/>
        <end position="72"/>
    </location>
</feature>
<accession>A0ABR3GHK5</accession>
<feature type="compositionally biased region" description="Polar residues" evidence="1">
    <location>
        <begin position="22"/>
        <end position="31"/>
    </location>
</feature>
<feature type="compositionally biased region" description="Polar residues" evidence="1">
    <location>
        <begin position="1"/>
        <end position="12"/>
    </location>
</feature>
<proteinExistence type="predicted"/>
<evidence type="ECO:0000256" key="1">
    <source>
        <dbReference type="SAM" id="MobiDB-lite"/>
    </source>
</evidence>
<protein>
    <submittedName>
        <fullName evidence="2">Uncharacterized protein</fullName>
    </submittedName>
</protein>
<evidence type="ECO:0000313" key="3">
    <source>
        <dbReference type="Proteomes" id="UP001447188"/>
    </source>
</evidence>
<dbReference type="Proteomes" id="UP001447188">
    <property type="component" value="Unassembled WGS sequence"/>
</dbReference>
<name>A0ABR3GHK5_9PEZI</name>
<reference evidence="2 3" key="1">
    <citation type="submission" date="2024-02" db="EMBL/GenBank/DDBJ databases">
        <title>Discinaceae phylogenomics.</title>
        <authorList>
            <person name="Dirks A.C."/>
            <person name="James T.Y."/>
        </authorList>
    </citation>
    <scope>NUCLEOTIDE SEQUENCE [LARGE SCALE GENOMIC DNA]</scope>
    <source>
        <strain evidence="2 3">ACD0624</strain>
    </source>
</reference>
<keyword evidence="3" id="KW-1185">Reference proteome</keyword>
<sequence>MASSSHNRQNTAVRGGMGLTKTPANTASDPGSSFLYGTNAGLHDTHDQNAPKVPKGEMNTSGGVGDGTQVGRTVKEGIKGLFGKLGGETDSSQK</sequence>
<organism evidence="2 3">
    <name type="scientific">Discina gigas</name>
    <dbReference type="NCBI Taxonomy" id="1032678"/>
    <lineage>
        <taxon>Eukaryota</taxon>
        <taxon>Fungi</taxon>
        <taxon>Dikarya</taxon>
        <taxon>Ascomycota</taxon>
        <taxon>Pezizomycotina</taxon>
        <taxon>Pezizomycetes</taxon>
        <taxon>Pezizales</taxon>
        <taxon>Discinaceae</taxon>
        <taxon>Discina</taxon>
    </lineage>
</organism>
<gene>
    <name evidence="2" type="ORF">Q9L58_005813</name>
</gene>